<dbReference type="GeneID" id="125446210"/>
<accession>A0A6E8P7S5</accession>
<dbReference type="InParanoid" id="A0A6E8P7S5"/>
<feature type="region of interest" description="Disordered" evidence="1">
    <location>
        <begin position="268"/>
        <end position="291"/>
    </location>
</feature>
<sequence>MSHPSEKSLDDQQLLSPSETYRELLHSAREADRQHVLTGAGSADEADFPNISFESYRPEDEDEEAAAALEDYEEDSLRQEPIDLQRILTEADIDWDASGAEDVLGAMGFDEDRYVPQEGEFLEDSYFPGFLDDAIQGKVPYGGEVVVQKGDTSVVEGMSLLEAFDRRVEHDQQQVKDRLGLSDVSWSSAAGTVDEMDILPVTDYDVLAAIAGIRIDKKIQNMPETELTKAIDCLTRAEIMNEYQRKYEVMQDMTKKIVGRLTVDGKESPKVEPIGPRFPKCPGGAGGGGDGELKPLEIVTYIGSTRSKIGK</sequence>
<keyword evidence="3" id="KW-1185">Reference proteome</keyword>
<feature type="region of interest" description="Disordered" evidence="1">
    <location>
        <begin position="1"/>
        <end position="68"/>
    </location>
</feature>
<evidence type="ECO:0000256" key="1">
    <source>
        <dbReference type="SAM" id="MobiDB-lite"/>
    </source>
</evidence>
<reference evidence="2" key="2">
    <citation type="submission" date="2020-05" db="UniProtKB">
        <authorList>
            <consortium name="EnsemblMetazoa"/>
        </authorList>
    </citation>
    <scope>IDENTIFICATION</scope>
    <source>
        <strain evidence="2">LVP_AGWG</strain>
    </source>
</reference>
<proteinExistence type="predicted"/>
<reference evidence="2 3" key="1">
    <citation type="submission" date="2017-06" db="EMBL/GenBank/DDBJ databases">
        <title>Aedes aegypti genome working group (AGWG) sequencing and assembly.</title>
        <authorList>
            <consortium name="Aedes aegypti Genome Working Group (AGWG)"/>
            <person name="Matthews B.J."/>
        </authorList>
    </citation>
    <scope>NUCLEOTIDE SEQUENCE [LARGE SCALE GENOMIC DNA]</scope>
    <source>
        <strain evidence="2 3">LVP_AGWG</strain>
    </source>
</reference>
<dbReference type="AlphaFoldDB" id="A0A6E8P7S5"/>
<feature type="compositionally biased region" description="Basic and acidic residues" evidence="1">
    <location>
        <begin position="20"/>
        <end position="35"/>
    </location>
</feature>
<feature type="compositionally biased region" description="Basic and acidic residues" evidence="1">
    <location>
        <begin position="1"/>
        <end position="10"/>
    </location>
</feature>
<name>A0A6E8P7S5_AEDAE</name>
<dbReference type="RefSeq" id="NP_001394350.1">
    <property type="nucleotide sequence ID" value="NM_001407421.1"/>
</dbReference>
<evidence type="ECO:0000313" key="3">
    <source>
        <dbReference type="Proteomes" id="UP000008820"/>
    </source>
</evidence>
<feature type="compositionally biased region" description="Acidic residues" evidence="1">
    <location>
        <begin position="59"/>
        <end position="68"/>
    </location>
</feature>
<dbReference type="EnsemblMetazoa" id="AAEL029024-RA">
    <property type="protein sequence ID" value="AAEL029024-PA"/>
    <property type="gene ID" value="AAEL029024"/>
</dbReference>
<organism evidence="2 3">
    <name type="scientific">Aedes aegypti</name>
    <name type="common">Yellowfever mosquito</name>
    <name type="synonym">Culex aegypti</name>
    <dbReference type="NCBI Taxonomy" id="7159"/>
    <lineage>
        <taxon>Eukaryota</taxon>
        <taxon>Metazoa</taxon>
        <taxon>Ecdysozoa</taxon>
        <taxon>Arthropoda</taxon>
        <taxon>Hexapoda</taxon>
        <taxon>Insecta</taxon>
        <taxon>Pterygota</taxon>
        <taxon>Neoptera</taxon>
        <taxon>Endopterygota</taxon>
        <taxon>Diptera</taxon>
        <taxon>Nematocera</taxon>
        <taxon>Culicoidea</taxon>
        <taxon>Culicidae</taxon>
        <taxon>Culicinae</taxon>
        <taxon>Aedini</taxon>
        <taxon>Aedes</taxon>
        <taxon>Stegomyia</taxon>
    </lineage>
</organism>
<evidence type="ECO:0000313" key="2">
    <source>
        <dbReference type="EnsemblMetazoa" id="AAEL029024-PA"/>
    </source>
</evidence>
<protein>
    <submittedName>
        <fullName evidence="2">Uncharacterized protein</fullName>
    </submittedName>
</protein>
<dbReference type="Proteomes" id="UP000008820">
    <property type="component" value="Chromosome 2"/>
</dbReference>